<accession>A0A366HBA2</accession>
<dbReference type="Proteomes" id="UP000253426">
    <property type="component" value="Unassembled WGS sequence"/>
</dbReference>
<comment type="caution">
    <text evidence="1">The sequence shown here is derived from an EMBL/GenBank/DDBJ whole genome shotgun (WGS) entry which is preliminary data.</text>
</comment>
<protein>
    <submittedName>
        <fullName evidence="1">Uncharacterized protein</fullName>
    </submittedName>
</protein>
<evidence type="ECO:0000313" key="2">
    <source>
        <dbReference type="Proteomes" id="UP000253426"/>
    </source>
</evidence>
<sequence length="64" mass="7404">MLEKSLRNREKYLDPWEGTALLVLHERTYASCESRHPDRTRSVRTTMGADHLATYFPTPASLRA</sequence>
<proteinExistence type="predicted"/>
<reference evidence="1 2" key="1">
    <citation type="submission" date="2018-06" db="EMBL/GenBank/DDBJ databases">
        <title>Genomic Encyclopedia of Type Strains, Phase IV (KMG-IV): sequencing the most valuable type-strain genomes for metagenomic binning, comparative biology and taxonomic classification.</title>
        <authorList>
            <person name="Goeker M."/>
        </authorList>
    </citation>
    <scope>NUCLEOTIDE SEQUENCE [LARGE SCALE GENOMIC DNA]</scope>
    <source>
        <strain evidence="1 2">DSM 25532</strain>
    </source>
</reference>
<gene>
    <name evidence="1" type="ORF">DES53_10940</name>
</gene>
<evidence type="ECO:0000313" key="1">
    <source>
        <dbReference type="EMBL" id="RBP39613.1"/>
    </source>
</evidence>
<organism evidence="1 2">
    <name type="scientific">Roseimicrobium gellanilyticum</name>
    <dbReference type="NCBI Taxonomy" id="748857"/>
    <lineage>
        <taxon>Bacteria</taxon>
        <taxon>Pseudomonadati</taxon>
        <taxon>Verrucomicrobiota</taxon>
        <taxon>Verrucomicrobiia</taxon>
        <taxon>Verrucomicrobiales</taxon>
        <taxon>Verrucomicrobiaceae</taxon>
        <taxon>Roseimicrobium</taxon>
    </lineage>
</organism>
<keyword evidence="2" id="KW-1185">Reference proteome</keyword>
<dbReference type="AlphaFoldDB" id="A0A366HBA2"/>
<name>A0A366HBA2_9BACT</name>
<dbReference type="EMBL" id="QNRR01000009">
    <property type="protein sequence ID" value="RBP39613.1"/>
    <property type="molecule type" value="Genomic_DNA"/>
</dbReference>